<organism evidence="1 2">
    <name type="scientific">Trichodelitschia bisporula</name>
    <dbReference type="NCBI Taxonomy" id="703511"/>
    <lineage>
        <taxon>Eukaryota</taxon>
        <taxon>Fungi</taxon>
        <taxon>Dikarya</taxon>
        <taxon>Ascomycota</taxon>
        <taxon>Pezizomycotina</taxon>
        <taxon>Dothideomycetes</taxon>
        <taxon>Dothideomycetes incertae sedis</taxon>
        <taxon>Phaeotrichales</taxon>
        <taxon>Phaeotrichaceae</taxon>
        <taxon>Trichodelitschia</taxon>
    </lineage>
</organism>
<dbReference type="AlphaFoldDB" id="A0A6G1HUJ2"/>
<dbReference type="EMBL" id="ML996697">
    <property type="protein sequence ID" value="KAF2399536.1"/>
    <property type="molecule type" value="Genomic_DNA"/>
</dbReference>
<proteinExistence type="predicted"/>
<name>A0A6G1HUJ2_9PEZI</name>
<evidence type="ECO:0000313" key="2">
    <source>
        <dbReference type="Proteomes" id="UP000799640"/>
    </source>
</evidence>
<reference evidence="1" key="1">
    <citation type="journal article" date="2020" name="Stud. Mycol.">
        <title>101 Dothideomycetes genomes: a test case for predicting lifestyles and emergence of pathogens.</title>
        <authorList>
            <person name="Haridas S."/>
            <person name="Albert R."/>
            <person name="Binder M."/>
            <person name="Bloem J."/>
            <person name="Labutti K."/>
            <person name="Salamov A."/>
            <person name="Andreopoulos B."/>
            <person name="Baker S."/>
            <person name="Barry K."/>
            <person name="Bills G."/>
            <person name="Bluhm B."/>
            <person name="Cannon C."/>
            <person name="Castanera R."/>
            <person name="Culley D."/>
            <person name="Daum C."/>
            <person name="Ezra D."/>
            <person name="Gonzalez J."/>
            <person name="Henrissat B."/>
            <person name="Kuo A."/>
            <person name="Liang C."/>
            <person name="Lipzen A."/>
            <person name="Lutzoni F."/>
            <person name="Magnuson J."/>
            <person name="Mondo S."/>
            <person name="Nolan M."/>
            <person name="Ohm R."/>
            <person name="Pangilinan J."/>
            <person name="Park H.-J."/>
            <person name="Ramirez L."/>
            <person name="Alfaro M."/>
            <person name="Sun H."/>
            <person name="Tritt A."/>
            <person name="Yoshinaga Y."/>
            <person name="Zwiers L.-H."/>
            <person name="Turgeon B."/>
            <person name="Goodwin S."/>
            <person name="Spatafora J."/>
            <person name="Crous P."/>
            <person name="Grigoriev I."/>
        </authorList>
    </citation>
    <scope>NUCLEOTIDE SEQUENCE</scope>
    <source>
        <strain evidence="1">CBS 262.69</strain>
    </source>
</reference>
<gene>
    <name evidence="1" type="ORF">EJ06DRAFT_56135</name>
</gene>
<accession>A0A6G1HUJ2</accession>
<dbReference type="Proteomes" id="UP000799640">
    <property type="component" value="Unassembled WGS sequence"/>
</dbReference>
<evidence type="ECO:0000313" key="1">
    <source>
        <dbReference type="EMBL" id="KAF2399536.1"/>
    </source>
</evidence>
<protein>
    <submittedName>
        <fullName evidence="1">Uncharacterized protein</fullName>
    </submittedName>
</protein>
<keyword evidence="2" id="KW-1185">Reference proteome</keyword>
<sequence>MEGEMVCEIEIRDRHSSLICNPRTGPCELHRDLDPASLHVHSPSPSPRRPLHIPMPAHLTPSKLPCSSLACPALPAPLASCRPRGSRNGAATVGRSLCRARHREDIVSTCSSSDG</sequence>